<dbReference type="InterPro" id="IPR022926">
    <property type="entry name" value="NH(3)-dep_NAD(+)_synth"/>
</dbReference>
<keyword evidence="6 8" id="KW-0460">Magnesium</keyword>
<evidence type="ECO:0000256" key="2">
    <source>
        <dbReference type="ARBA" id="ARBA00022598"/>
    </source>
</evidence>
<evidence type="ECO:0000313" key="13">
    <source>
        <dbReference type="Proteomes" id="UP000266389"/>
    </source>
</evidence>
<proteinExistence type="inferred from homology"/>
<dbReference type="UniPathway" id="UPA00253">
    <property type="reaction ID" value="UER00333"/>
</dbReference>
<dbReference type="Proteomes" id="UP000266389">
    <property type="component" value="Unassembled WGS sequence"/>
</dbReference>
<evidence type="ECO:0000256" key="3">
    <source>
        <dbReference type="ARBA" id="ARBA00022723"/>
    </source>
</evidence>
<dbReference type="NCBIfam" id="TIGR00552">
    <property type="entry name" value="nadE"/>
    <property type="match status" value="1"/>
</dbReference>
<feature type="binding site" evidence="8">
    <location>
        <begin position="38"/>
        <end position="45"/>
    </location>
    <ligand>
        <name>ATP</name>
        <dbReference type="ChEBI" id="CHEBI:30616"/>
    </ligand>
</feature>
<comment type="caution">
    <text evidence="12">The sequence shown here is derived from an EMBL/GenBank/DDBJ whole genome shotgun (WGS) entry which is preliminary data.</text>
</comment>
<feature type="binding site" evidence="8">
    <location>
        <position position="44"/>
    </location>
    <ligand>
        <name>Mg(2+)</name>
        <dbReference type="ChEBI" id="CHEBI:18420"/>
    </ligand>
</feature>
<comment type="subunit">
    <text evidence="8">Homodimer.</text>
</comment>
<dbReference type="PANTHER" id="PTHR23090">
    <property type="entry name" value="NH 3 /GLUTAMINE-DEPENDENT NAD + SYNTHETASE"/>
    <property type="match status" value="1"/>
</dbReference>
<dbReference type="CDD" id="cd00553">
    <property type="entry name" value="NAD_synthase"/>
    <property type="match status" value="1"/>
</dbReference>
<comment type="catalytic activity">
    <reaction evidence="8 10">
        <text>deamido-NAD(+) + NH4(+) + ATP = AMP + diphosphate + NAD(+) + H(+)</text>
        <dbReference type="Rhea" id="RHEA:21188"/>
        <dbReference type="ChEBI" id="CHEBI:15378"/>
        <dbReference type="ChEBI" id="CHEBI:28938"/>
        <dbReference type="ChEBI" id="CHEBI:30616"/>
        <dbReference type="ChEBI" id="CHEBI:33019"/>
        <dbReference type="ChEBI" id="CHEBI:57540"/>
        <dbReference type="ChEBI" id="CHEBI:58437"/>
        <dbReference type="ChEBI" id="CHEBI:456215"/>
        <dbReference type="EC" id="6.3.1.5"/>
    </reaction>
</comment>
<accession>A0A395LZ05</accession>
<dbReference type="GO" id="GO:0005737">
    <property type="term" value="C:cytoplasm"/>
    <property type="evidence" value="ECO:0007669"/>
    <property type="project" value="InterPro"/>
</dbReference>
<evidence type="ECO:0000256" key="6">
    <source>
        <dbReference type="ARBA" id="ARBA00022842"/>
    </source>
</evidence>
<dbReference type="NCBIfam" id="NF010587">
    <property type="entry name" value="PRK13980.1"/>
    <property type="match status" value="1"/>
</dbReference>
<dbReference type="InterPro" id="IPR014729">
    <property type="entry name" value="Rossmann-like_a/b/a_fold"/>
</dbReference>
<keyword evidence="5 8" id="KW-0067">ATP-binding</keyword>
<reference evidence="12 13" key="1">
    <citation type="journal article" date="2011" name="ISME J.">
        <title>Community ecology of hot spring cyanobacterial mats: predominant populations and their functional potential.</title>
        <authorList>
            <person name="Klatt C.G."/>
            <person name="Wood J.M."/>
            <person name="Rusch D.B."/>
            <person name="Bateson M.M."/>
            <person name="Hamamura N."/>
            <person name="Heidelberg J.F."/>
            <person name="Grossman A.R."/>
            <person name="Bhaya D."/>
            <person name="Cohan F.M."/>
            <person name="Kuhl M."/>
            <person name="Bryant D.A."/>
            <person name="Ward D.M."/>
        </authorList>
    </citation>
    <scope>NUCLEOTIDE SEQUENCE [LARGE SCALE GENOMIC DNA]</scope>
    <source>
        <strain evidence="12">OS</strain>
    </source>
</reference>
<comment type="caution">
    <text evidence="8">Lacks conserved residue(s) required for the propagation of feature annotation.</text>
</comment>
<dbReference type="GO" id="GO:0046872">
    <property type="term" value="F:metal ion binding"/>
    <property type="evidence" value="ECO:0007669"/>
    <property type="project" value="UniProtKB-KW"/>
</dbReference>
<organism evidence="12 13">
    <name type="scientific">Candidatus Thermochlorobacter aerophilus</name>
    <dbReference type="NCBI Taxonomy" id="1868324"/>
    <lineage>
        <taxon>Bacteria</taxon>
        <taxon>Pseudomonadati</taxon>
        <taxon>Chlorobiota</taxon>
        <taxon>Chlorobiia</taxon>
        <taxon>Chlorobiales</taxon>
        <taxon>Candidatus Thermochlorobacteriaceae</taxon>
        <taxon>Candidatus Thermochlorobacter</taxon>
    </lineage>
</organism>
<name>A0A395LZ05_9BACT</name>
<feature type="domain" description="NAD/GMP synthase" evidence="11">
    <location>
        <begin position="19"/>
        <end position="255"/>
    </location>
</feature>
<feature type="binding site" evidence="8">
    <location>
        <position position="145"/>
    </location>
    <ligand>
        <name>Mg(2+)</name>
        <dbReference type="ChEBI" id="CHEBI:18420"/>
    </ligand>
</feature>
<dbReference type="HAMAP" id="MF_00193">
    <property type="entry name" value="NadE_ammonia_dep"/>
    <property type="match status" value="1"/>
</dbReference>
<dbReference type="Gene3D" id="3.40.50.620">
    <property type="entry name" value="HUPs"/>
    <property type="match status" value="1"/>
</dbReference>
<evidence type="ECO:0000256" key="8">
    <source>
        <dbReference type="HAMAP-Rule" id="MF_00193"/>
    </source>
</evidence>
<sequence length="279" mass="31473">MTQVNFPANIDYRMVEEILLNFIRCEVRKVGFEKVVVGLSGGVDSAVSCALATRALGKENVLAVMMPYKTSSPDSLADAKLLAHQLGIAYELCDITPMVDAYFAAQQVTDKVRRGNVMARMRMIVLYDISMRDHRLVIGTSNKTELLLGYGTLFGDMASAINPIGDLYKTQVWELAKHLGIPSCIIEKKPSADLWEGQTDEDELGFTYAEVDKLLYQMIDLRLSDEELLKNGTSWEFLSKTRRLVVRNQFKRMTPVIAKLSSRTLGIDFRYARDWQAVK</sequence>
<evidence type="ECO:0000259" key="11">
    <source>
        <dbReference type="Pfam" id="PF02540"/>
    </source>
</evidence>
<dbReference type="GO" id="GO:0005524">
    <property type="term" value="F:ATP binding"/>
    <property type="evidence" value="ECO:0007669"/>
    <property type="project" value="UniProtKB-UniRule"/>
</dbReference>
<keyword evidence="3 8" id="KW-0479">Metal-binding</keyword>
<dbReference type="PANTHER" id="PTHR23090:SF9">
    <property type="entry name" value="GLUTAMINE-DEPENDENT NAD(+) SYNTHETASE"/>
    <property type="match status" value="1"/>
</dbReference>
<feature type="binding site" description="in other chain" evidence="8">
    <location>
        <position position="120"/>
    </location>
    <ligand>
        <name>deamido-NAD(+)</name>
        <dbReference type="ChEBI" id="CHEBI:58437"/>
        <note>ligand shared between two neighboring subunits</note>
    </ligand>
</feature>
<comment type="pathway">
    <text evidence="8">Cofactor biosynthesis; NAD(+) biosynthesis; NAD(+) from deamido-NAD(+) (ammonia route): step 1/1.</text>
</comment>
<dbReference type="GO" id="GO:0004359">
    <property type="term" value="F:glutaminase activity"/>
    <property type="evidence" value="ECO:0007669"/>
    <property type="project" value="InterPro"/>
</dbReference>
<dbReference type="GO" id="GO:0008795">
    <property type="term" value="F:NAD+ synthase activity"/>
    <property type="evidence" value="ECO:0007669"/>
    <property type="project" value="UniProtKB-UniRule"/>
</dbReference>
<dbReference type="GO" id="GO:0003952">
    <property type="term" value="F:NAD+ synthase (glutamine-hydrolyzing) activity"/>
    <property type="evidence" value="ECO:0007669"/>
    <property type="project" value="InterPro"/>
</dbReference>
<feature type="binding site" evidence="8">
    <location>
        <position position="169"/>
    </location>
    <ligand>
        <name>ATP</name>
        <dbReference type="ChEBI" id="CHEBI:30616"/>
    </ligand>
</feature>
<feature type="binding site" evidence="8">
    <location>
        <position position="191"/>
    </location>
    <ligand>
        <name>ATP</name>
        <dbReference type="ChEBI" id="CHEBI:30616"/>
    </ligand>
</feature>
<dbReference type="EMBL" id="PHFL01000060">
    <property type="protein sequence ID" value="RFM23661.1"/>
    <property type="molecule type" value="Genomic_DNA"/>
</dbReference>
<evidence type="ECO:0000256" key="1">
    <source>
        <dbReference type="ARBA" id="ARBA00005859"/>
    </source>
</evidence>
<evidence type="ECO:0000256" key="9">
    <source>
        <dbReference type="RuleBase" id="RU003811"/>
    </source>
</evidence>
<keyword evidence="4 8" id="KW-0547">Nucleotide-binding</keyword>
<feature type="binding site" evidence="8">
    <location>
        <position position="140"/>
    </location>
    <ligand>
        <name>ATP</name>
        <dbReference type="ChEBI" id="CHEBI:30616"/>
    </ligand>
</feature>
<comment type="function">
    <text evidence="8">Catalyzes the ATP-dependent amidation of deamido-NAD to form NAD. Uses ammonia as a nitrogen source.</text>
</comment>
<dbReference type="InterPro" id="IPR022310">
    <property type="entry name" value="NAD/GMP_synthase"/>
</dbReference>
<evidence type="ECO:0000256" key="4">
    <source>
        <dbReference type="ARBA" id="ARBA00022741"/>
    </source>
</evidence>
<dbReference type="InterPro" id="IPR003694">
    <property type="entry name" value="NAD_synthase"/>
</dbReference>
<evidence type="ECO:0000313" key="12">
    <source>
        <dbReference type="EMBL" id="RFM23661.1"/>
    </source>
</evidence>
<keyword evidence="2 8" id="KW-0436">Ligase</keyword>
<dbReference type="Pfam" id="PF02540">
    <property type="entry name" value="NAD_synthase"/>
    <property type="match status" value="1"/>
</dbReference>
<evidence type="ECO:0000256" key="10">
    <source>
        <dbReference type="RuleBase" id="RU003812"/>
    </source>
</evidence>
<protein>
    <recommendedName>
        <fullName evidence="8 10">NH(3)-dependent NAD(+) synthetase</fullName>
        <ecNumber evidence="8 10">6.3.1.5</ecNumber>
    </recommendedName>
</protein>
<dbReference type="AlphaFoldDB" id="A0A395LZ05"/>
<comment type="similarity">
    <text evidence="1 8 9">Belongs to the NAD synthetase family.</text>
</comment>
<dbReference type="SUPFAM" id="SSF52402">
    <property type="entry name" value="Adenine nucleotide alpha hydrolases-like"/>
    <property type="match status" value="1"/>
</dbReference>
<keyword evidence="7 8" id="KW-0520">NAD</keyword>
<gene>
    <name evidence="8" type="primary">nadE</name>
    <name evidence="12" type="ORF">D0433_09840</name>
</gene>
<evidence type="ECO:0000256" key="5">
    <source>
        <dbReference type="ARBA" id="ARBA00022840"/>
    </source>
</evidence>
<dbReference type="FunFam" id="3.40.50.620:FF:000106">
    <property type="entry name" value="Glutamine-dependent NAD(+) synthetase"/>
    <property type="match status" value="1"/>
</dbReference>
<evidence type="ECO:0000256" key="7">
    <source>
        <dbReference type="ARBA" id="ARBA00023027"/>
    </source>
</evidence>
<dbReference type="EC" id="6.3.1.5" evidence="8 10"/>
<dbReference type="GO" id="GO:0009435">
    <property type="term" value="P:NAD+ biosynthetic process"/>
    <property type="evidence" value="ECO:0007669"/>
    <property type="project" value="UniProtKB-UniRule"/>
</dbReference>